<organism evidence="6 8">
    <name type="scientific">Brevibacillus composti</name>
    <dbReference type="NCBI Taxonomy" id="2796470"/>
    <lineage>
        <taxon>Bacteria</taxon>
        <taxon>Bacillati</taxon>
        <taxon>Bacillota</taxon>
        <taxon>Bacilli</taxon>
        <taxon>Bacillales</taxon>
        <taxon>Paenibacillaceae</taxon>
        <taxon>Brevibacillus</taxon>
    </lineage>
</organism>
<name>A0A7T5JND3_9BACL</name>
<feature type="region of interest" description="Disordered" evidence="4">
    <location>
        <begin position="361"/>
        <end position="381"/>
    </location>
</feature>
<keyword evidence="9" id="KW-1185">Reference proteome</keyword>
<sequence length="381" mass="42692">MVTATMKAMTSEQLTKKLLKNEELFILDVRNTSEYDNWRIEGGKIDIINIPYFDLLDGVDPALDKIPNGKDILVVCAKEGSSKFVAEQLVEAGRTNIYYLEGGMKAWSEYLEPVKVGDLKNGGELYQFVRIGKGCLSYMVISGKDAAVIDAVRMTDVFEQFAKEHGVQIKHTLDTHLHADHISGGRRLAEKMNAKYWLPPKDATEVTFPYEPLEDGDVITVGNTEIRMKALYSPGHTVGSTSFLVDDQYLLTGDILFVASIGRPDLAGKAEDWVSDLRKTLYQTYKNLSEDLIVLPAHFGQVTELGEGGKVSARLGDLYRSNPGLNIQDDQEFRVMVTEHLPPQPNAYQEIRQTNMGKMTPNEEEQREMELGPNRCAVHDK</sequence>
<proteinExistence type="predicted"/>
<dbReference type="Pfam" id="PF00753">
    <property type="entry name" value="Lactamase_B"/>
    <property type="match status" value="1"/>
</dbReference>
<evidence type="ECO:0000256" key="4">
    <source>
        <dbReference type="SAM" id="MobiDB-lite"/>
    </source>
</evidence>
<keyword evidence="6" id="KW-0378">Hydrolase</keyword>
<dbReference type="PROSITE" id="PS50206">
    <property type="entry name" value="RHODANESE_3"/>
    <property type="match status" value="1"/>
</dbReference>
<dbReference type="KEGG" id="bcop:JD108_19405"/>
<dbReference type="Gene3D" id="3.60.15.10">
    <property type="entry name" value="Ribonuclease Z/Hydroxyacylglutathione hydrolase-like"/>
    <property type="match status" value="1"/>
</dbReference>
<dbReference type="Proteomes" id="UP000677234">
    <property type="component" value="Chromosome"/>
</dbReference>
<reference evidence="7" key="2">
    <citation type="submission" date="2021-04" db="EMBL/GenBank/DDBJ databases">
        <title>Brevibacillus composti FJAT-54423, complete genome.</title>
        <authorList>
            <person name="Tang R."/>
        </authorList>
    </citation>
    <scope>NUCLEOTIDE SEQUENCE</scope>
    <source>
        <strain evidence="7">FJAT-54424</strain>
    </source>
</reference>
<comment type="catalytic activity">
    <reaction evidence="1">
        <text>3',5'-cyclic CMP + H2O = CMP + H(+)</text>
        <dbReference type="Rhea" id="RHEA:72675"/>
        <dbReference type="ChEBI" id="CHEBI:15377"/>
        <dbReference type="ChEBI" id="CHEBI:15378"/>
        <dbReference type="ChEBI" id="CHEBI:58003"/>
        <dbReference type="ChEBI" id="CHEBI:60377"/>
    </reaction>
    <physiologicalReaction direction="left-to-right" evidence="1">
        <dbReference type="Rhea" id="RHEA:72676"/>
    </physiologicalReaction>
</comment>
<evidence type="ECO:0000259" key="5">
    <source>
        <dbReference type="PROSITE" id="PS50206"/>
    </source>
</evidence>
<dbReference type="EMBL" id="CP066308">
    <property type="protein sequence ID" value="QQE73996.1"/>
    <property type="molecule type" value="Genomic_DNA"/>
</dbReference>
<dbReference type="InterPro" id="IPR001763">
    <property type="entry name" value="Rhodanese-like_dom"/>
</dbReference>
<dbReference type="InterPro" id="IPR051682">
    <property type="entry name" value="Mito_Persulfide_Diox"/>
</dbReference>
<evidence type="ECO:0000313" key="7">
    <source>
        <dbReference type="EMBL" id="QUO41080.1"/>
    </source>
</evidence>
<evidence type="ECO:0000256" key="3">
    <source>
        <dbReference type="ARBA" id="ARBA00048505"/>
    </source>
</evidence>
<dbReference type="Gene3D" id="3.40.250.10">
    <property type="entry name" value="Rhodanese-like domain"/>
    <property type="match status" value="1"/>
</dbReference>
<dbReference type="SUPFAM" id="SSF52821">
    <property type="entry name" value="Rhodanese/Cell cycle control phosphatase"/>
    <property type="match status" value="1"/>
</dbReference>
<dbReference type="RefSeq" id="WP_198827589.1">
    <property type="nucleotide sequence ID" value="NZ_CP066308.1"/>
</dbReference>
<dbReference type="SMART" id="SM00849">
    <property type="entry name" value="Lactamase_B"/>
    <property type="match status" value="1"/>
</dbReference>
<dbReference type="FunFam" id="3.40.250.10:FF:000040">
    <property type="entry name" value="Zn-dependent hydroxyacylglutathione hydrolase"/>
    <property type="match status" value="1"/>
</dbReference>
<gene>
    <name evidence="6" type="ORF">JD108_19405</name>
    <name evidence="7" type="ORF">KDJ56_19340</name>
</gene>
<dbReference type="Proteomes" id="UP000595847">
    <property type="component" value="Chromosome"/>
</dbReference>
<evidence type="ECO:0000313" key="6">
    <source>
        <dbReference type="EMBL" id="QQE73996.1"/>
    </source>
</evidence>
<dbReference type="GO" id="GO:0050313">
    <property type="term" value="F:sulfur dioxygenase activity"/>
    <property type="evidence" value="ECO:0007669"/>
    <property type="project" value="InterPro"/>
</dbReference>
<evidence type="ECO:0000313" key="8">
    <source>
        <dbReference type="Proteomes" id="UP000595847"/>
    </source>
</evidence>
<dbReference type="InterPro" id="IPR036866">
    <property type="entry name" value="RibonucZ/Hydroxyglut_hydro"/>
</dbReference>
<dbReference type="EMBL" id="CP073708">
    <property type="protein sequence ID" value="QUO41080.1"/>
    <property type="molecule type" value="Genomic_DNA"/>
</dbReference>
<dbReference type="InterPro" id="IPR044528">
    <property type="entry name" value="POD-like_MBL-fold"/>
</dbReference>
<dbReference type="PANTHER" id="PTHR43084:SF7">
    <property type="entry name" value="BETA-LACTAMASE DOMAIN PROTEIN"/>
    <property type="match status" value="1"/>
</dbReference>
<dbReference type="AlphaFoldDB" id="A0A7T5JND3"/>
<dbReference type="InterPro" id="IPR001279">
    <property type="entry name" value="Metallo-B-lactamas"/>
</dbReference>
<evidence type="ECO:0000313" key="9">
    <source>
        <dbReference type="Proteomes" id="UP000677234"/>
    </source>
</evidence>
<dbReference type="GO" id="GO:0016787">
    <property type="term" value="F:hydrolase activity"/>
    <property type="evidence" value="ECO:0007669"/>
    <property type="project" value="UniProtKB-KW"/>
</dbReference>
<dbReference type="PANTHER" id="PTHR43084">
    <property type="entry name" value="PERSULFIDE DIOXYGENASE ETHE1"/>
    <property type="match status" value="1"/>
</dbReference>
<dbReference type="InterPro" id="IPR036873">
    <property type="entry name" value="Rhodanese-like_dom_sf"/>
</dbReference>
<dbReference type="SUPFAM" id="SSF56281">
    <property type="entry name" value="Metallo-hydrolase/oxidoreductase"/>
    <property type="match status" value="1"/>
</dbReference>
<comment type="catalytic activity">
    <reaction evidence="3">
        <text>3',5'-cyclic UMP + H2O = UMP + H(+)</text>
        <dbReference type="Rhea" id="RHEA:70575"/>
        <dbReference type="ChEBI" id="CHEBI:15377"/>
        <dbReference type="ChEBI" id="CHEBI:15378"/>
        <dbReference type="ChEBI" id="CHEBI:57865"/>
        <dbReference type="ChEBI" id="CHEBI:184387"/>
    </reaction>
    <physiologicalReaction direction="left-to-right" evidence="3">
        <dbReference type="Rhea" id="RHEA:70576"/>
    </physiologicalReaction>
</comment>
<reference evidence="6 8" key="1">
    <citation type="submission" date="2020-12" db="EMBL/GenBank/DDBJ databases">
        <title>strain FJAT-54423T represents a novel species of the genus Brevibacillus.</title>
        <authorList>
            <person name="Tang R."/>
        </authorList>
    </citation>
    <scope>NUCLEOTIDE SEQUENCE [LARGE SCALE GENOMIC DNA]</scope>
    <source>
        <strain evidence="6 8">FJAT-54423</strain>
    </source>
</reference>
<dbReference type="CDD" id="cd07724">
    <property type="entry name" value="POD-like_MBL-fold"/>
    <property type="match status" value="1"/>
</dbReference>
<protein>
    <submittedName>
        <fullName evidence="6">MBL fold metallo-hydrolase</fullName>
    </submittedName>
</protein>
<dbReference type="GO" id="GO:0070813">
    <property type="term" value="P:hydrogen sulfide metabolic process"/>
    <property type="evidence" value="ECO:0007669"/>
    <property type="project" value="TreeGrafter"/>
</dbReference>
<dbReference type="Pfam" id="PF00581">
    <property type="entry name" value="Rhodanese"/>
    <property type="match status" value="1"/>
</dbReference>
<dbReference type="SMART" id="SM00450">
    <property type="entry name" value="RHOD"/>
    <property type="match status" value="1"/>
</dbReference>
<feature type="domain" description="Rhodanese" evidence="5">
    <location>
        <begin position="20"/>
        <end position="116"/>
    </location>
</feature>
<evidence type="ECO:0000256" key="1">
    <source>
        <dbReference type="ARBA" id="ARBA00034221"/>
    </source>
</evidence>
<accession>A0A7T5JND3</accession>
<comment type="function">
    <text evidence="2">Counteracts the endogenous Pycsar antiviral defense system. Phosphodiesterase that enables metal-dependent hydrolysis of host cyclic nucleotide Pycsar defense signals such as cCMP and cUMP.</text>
</comment>
<dbReference type="GO" id="GO:0006749">
    <property type="term" value="P:glutathione metabolic process"/>
    <property type="evidence" value="ECO:0007669"/>
    <property type="project" value="InterPro"/>
</dbReference>
<evidence type="ECO:0000256" key="2">
    <source>
        <dbReference type="ARBA" id="ARBA00034301"/>
    </source>
</evidence>